<evidence type="ECO:0000313" key="3">
    <source>
        <dbReference type="Proteomes" id="UP000559256"/>
    </source>
</evidence>
<proteinExistence type="predicted"/>
<keyword evidence="3" id="KW-1185">Reference proteome</keyword>
<dbReference type="SMART" id="SM00256">
    <property type="entry name" value="FBOX"/>
    <property type="match status" value="1"/>
</dbReference>
<reference evidence="2 3" key="1">
    <citation type="journal article" date="2020" name="ISME J.">
        <title>Uncovering the hidden diversity of litter-decomposition mechanisms in mushroom-forming fungi.</title>
        <authorList>
            <person name="Floudas D."/>
            <person name="Bentzer J."/>
            <person name="Ahren D."/>
            <person name="Johansson T."/>
            <person name="Persson P."/>
            <person name="Tunlid A."/>
        </authorList>
    </citation>
    <scope>NUCLEOTIDE SEQUENCE [LARGE SCALE GENOMIC DNA]</scope>
    <source>
        <strain evidence="2 3">CBS 291.85</strain>
    </source>
</reference>
<dbReference type="Pfam" id="PF00646">
    <property type="entry name" value="F-box"/>
    <property type="match status" value="1"/>
</dbReference>
<dbReference type="Proteomes" id="UP000559256">
    <property type="component" value="Unassembled WGS sequence"/>
</dbReference>
<dbReference type="InterPro" id="IPR001810">
    <property type="entry name" value="F-box_dom"/>
</dbReference>
<feature type="domain" description="F-box" evidence="1">
    <location>
        <begin position="7"/>
        <end position="47"/>
    </location>
</feature>
<evidence type="ECO:0000259" key="1">
    <source>
        <dbReference type="SMART" id="SM00256"/>
    </source>
</evidence>
<name>A0A8H5GDS6_9AGAR</name>
<comment type="caution">
    <text evidence="2">The sequence shown here is derived from an EMBL/GenBank/DDBJ whole genome shotgun (WGS) entry which is preliminary data.</text>
</comment>
<gene>
    <name evidence="2" type="ORF">D9758_007140</name>
</gene>
<accession>A0A8H5GDS6</accession>
<protein>
    <recommendedName>
        <fullName evidence="1">F-box domain-containing protein</fullName>
    </recommendedName>
</protein>
<dbReference type="InterPro" id="IPR036047">
    <property type="entry name" value="F-box-like_dom_sf"/>
</dbReference>
<dbReference type="OrthoDB" id="2751409at2759"/>
<evidence type="ECO:0000313" key="2">
    <source>
        <dbReference type="EMBL" id="KAF5362951.1"/>
    </source>
</evidence>
<dbReference type="CDD" id="cd09917">
    <property type="entry name" value="F-box_SF"/>
    <property type="match status" value="1"/>
</dbReference>
<organism evidence="2 3">
    <name type="scientific">Tetrapyrgos nigripes</name>
    <dbReference type="NCBI Taxonomy" id="182062"/>
    <lineage>
        <taxon>Eukaryota</taxon>
        <taxon>Fungi</taxon>
        <taxon>Dikarya</taxon>
        <taxon>Basidiomycota</taxon>
        <taxon>Agaricomycotina</taxon>
        <taxon>Agaricomycetes</taxon>
        <taxon>Agaricomycetidae</taxon>
        <taxon>Agaricales</taxon>
        <taxon>Marasmiineae</taxon>
        <taxon>Marasmiaceae</taxon>
        <taxon>Tetrapyrgos</taxon>
    </lineage>
</organism>
<dbReference type="AlphaFoldDB" id="A0A8H5GDS6"/>
<dbReference type="EMBL" id="JAACJM010000036">
    <property type="protein sequence ID" value="KAF5362951.1"/>
    <property type="molecule type" value="Genomic_DNA"/>
</dbReference>
<sequence>MAVLGDLSAELIILILTHVPFRDVFSFQLTSRSFHTVISESTELQYHILLQTSGMLDNCNSSLPLRTRYEMLREREKSWLLLQPRFTRRISVGHSAVVPYELLGDVYMVSDGSKATISTFTLPSDAGDPVSSSRKLHVGDFDQGRIIDFAVAPEQDLLVLVTSDSDTPTGALNLQIHCIQRTTYKRHPLSVAGPISLSFDVPCSCAHAAVAGDLIALTFQSGDSEDDQVFLLNWKRSTVLAEMKSPTHLHGNAIFISRDILLVPNYTGLSYTGPSIQLWRIPEPSTKRVVLTTPNLTLNLPAYHPEVEVHEFLCRNSDNSSSQRPFYSDPDQSIVLFQLFTLSEPEPSSIELVFFVHRKVFLELLSAHENQPSSDSVVDHNSMHVLPWLSWGPPNTRFFHPTWYDQSSHTDWIVTAYGQRYVFLDLRYRTQEGTPVVVFDFNENTVKRVRNALEKAQTQDPPSLDIALLDVSIPTSIKGPESDGDPALARQRIGWCWKNRPGEDSGRNVPWGDQVLSQIFSEHVDGDLPYVMLCSEKLYDFTGTMMDDERVLGARSGEFHAGVDNLEVLWFG</sequence>
<dbReference type="SUPFAM" id="SSF81383">
    <property type="entry name" value="F-box domain"/>
    <property type="match status" value="1"/>
</dbReference>